<feature type="compositionally biased region" description="Acidic residues" evidence="5">
    <location>
        <begin position="161"/>
        <end position="177"/>
    </location>
</feature>
<dbReference type="PROSITE" id="PS00107">
    <property type="entry name" value="PROTEIN_KINASE_ATP"/>
    <property type="match status" value="1"/>
</dbReference>
<dbReference type="InterPro" id="IPR050629">
    <property type="entry name" value="STE20/SPS1-PAK"/>
</dbReference>
<feature type="region of interest" description="Disordered" evidence="5">
    <location>
        <begin position="668"/>
        <end position="719"/>
    </location>
</feature>
<dbReference type="PROSITE" id="PS50011">
    <property type="entry name" value="PROTEIN_KINASE_DOM"/>
    <property type="match status" value="1"/>
</dbReference>
<feature type="compositionally biased region" description="Low complexity" evidence="5">
    <location>
        <begin position="113"/>
        <end position="129"/>
    </location>
</feature>
<dbReference type="GO" id="GO:0005737">
    <property type="term" value="C:cytoplasm"/>
    <property type="evidence" value="ECO:0007669"/>
    <property type="project" value="TreeGrafter"/>
</dbReference>
<dbReference type="PANTHER" id="PTHR48012">
    <property type="entry name" value="STERILE20-LIKE KINASE, ISOFORM B-RELATED"/>
    <property type="match status" value="1"/>
</dbReference>
<dbReference type="GO" id="GO:0005524">
    <property type="term" value="F:ATP binding"/>
    <property type="evidence" value="ECO:0007669"/>
    <property type="project" value="UniProtKB-UniRule"/>
</dbReference>
<dbReference type="PANTHER" id="PTHR48012:SF27">
    <property type="entry name" value="SERINE_THREONINE-PROTEIN KINASE SID1"/>
    <property type="match status" value="1"/>
</dbReference>
<keyword evidence="3 4" id="KW-0067">ATP-binding</keyword>
<feature type="compositionally biased region" description="Polar residues" evidence="5">
    <location>
        <begin position="681"/>
        <end position="693"/>
    </location>
</feature>
<feature type="binding site" evidence="4">
    <location>
        <position position="326"/>
    </location>
    <ligand>
        <name>ATP</name>
        <dbReference type="ChEBI" id="CHEBI:30616"/>
    </ligand>
</feature>
<feature type="compositionally biased region" description="Polar residues" evidence="5">
    <location>
        <begin position="132"/>
        <end position="143"/>
    </location>
</feature>
<dbReference type="AlphaFoldDB" id="A0A8K0JL36"/>
<dbReference type="OrthoDB" id="248923at2759"/>
<evidence type="ECO:0000256" key="1">
    <source>
        <dbReference type="ARBA" id="ARBA00012513"/>
    </source>
</evidence>
<dbReference type="Proteomes" id="UP000812966">
    <property type="component" value="Unassembled WGS sequence"/>
</dbReference>
<evidence type="ECO:0000313" key="7">
    <source>
        <dbReference type="EMBL" id="KAG7535948.1"/>
    </source>
</evidence>
<keyword evidence="8" id="KW-1185">Reference proteome</keyword>
<sequence>MPPSTPSRKPSPPSTTATPLPLRSPHLHRVQSRSTPAPPVLGMESTSIRDRRHGSRSVSSSSSGSGSGSGEGSTIRANEEDRPGYGYGYEHGHGYGHQRRPADPPTASGPGRNLHLGLGPGANNPNGMLFRSPSSEPSWQAQARRQPGLGSTSSGFSSQESDFDDDADPDEGGEESDYTAGSTFKLRKDRDHESRRTGSSATLDGYAYKGGAELGRQVTRQPQGAHLQHDRSNGVVQENVGGLSLRDPYDFDRDYDEYPQHHYQEDGDNTSNLITTPRERSTLAGAPLFSAGPEERYELIQKLGHGNFGTVWKALDKETDEIVAIKHVCLEDNADEISEIQSEIVYLSGCNSPYITRYLGSFVGRKWTLWIIMEYLAGGSGSDIIKPGPLNEPQAAIVLREILHGLAYLHSQGIIHRDIKSANIIFSDTGEVKLADFGVSGQLRSAKSIKNTFVGTPLFMAPEVILQGGYGHKADLWSLGITAIELVAGKPPYGSQHPMKLLFLIPSMEPPKLEGDFSDAFKDFVSKCLVKDPNVRWDTAELLEHPFIRKAGRVQSLQRLVNRLAEHKRLHGNHSRSETSISNPTIDGTIDGEDEGWDFGNGTVISVQGTNAEEEDPATVGTIRPGKGSEARVFERDVQPYQMQPSLSDAYPEDDSARRRTFIVNDDVPEGFEEGFETAPSLKSSGSASQADSTEVRTPPLDTPKARPVSASSSSIGQQTIKPAMKQAPVAQQQAKRPFHASGDGVGEILIRDVVLPVVNKTVSQAKSAVDLQALHSIQQGFQILSRDNPELANQMMIDIMSGLRDNEAVRAQLTQRLGTIRPSSDVRKTFSDEQVQTKDFAGATEREAPAPVPKERSPVNDMLYMRWLDGLRLKWPLAGS</sequence>
<comment type="caution">
    <text evidence="7">The sequence shown here is derived from an EMBL/GenBank/DDBJ whole genome shotgun (WGS) entry which is preliminary data.</text>
</comment>
<accession>A0A8K0JL36</accession>
<dbReference type="InterPro" id="IPR008271">
    <property type="entry name" value="Ser/Thr_kinase_AS"/>
</dbReference>
<evidence type="ECO:0000256" key="4">
    <source>
        <dbReference type="PROSITE-ProRule" id="PRU10141"/>
    </source>
</evidence>
<feature type="compositionally biased region" description="Polar residues" evidence="5">
    <location>
        <begin position="710"/>
        <end position="719"/>
    </location>
</feature>
<dbReference type="SMART" id="SM00220">
    <property type="entry name" value="S_TKc"/>
    <property type="match status" value="1"/>
</dbReference>
<organism evidence="7 8">
    <name type="scientific">Filobasidium floriforme</name>
    <dbReference type="NCBI Taxonomy" id="5210"/>
    <lineage>
        <taxon>Eukaryota</taxon>
        <taxon>Fungi</taxon>
        <taxon>Dikarya</taxon>
        <taxon>Basidiomycota</taxon>
        <taxon>Agaricomycotina</taxon>
        <taxon>Tremellomycetes</taxon>
        <taxon>Filobasidiales</taxon>
        <taxon>Filobasidiaceae</taxon>
        <taxon>Filobasidium</taxon>
    </lineage>
</organism>
<feature type="compositionally biased region" description="Basic and acidic residues" evidence="5">
    <location>
        <begin position="845"/>
        <end position="857"/>
    </location>
</feature>
<gene>
    <name evidence="7" type="ORF">FFLO_03546</name>
</gene>
<evidence type="ECO:0000256" key="5">
    <source>
        <dbReference type="SAM" id="MobiDB-lite"/>
    </source>
</evidence>
<dbReference type="EC" id="2.7.11.1" evidence="1"/>
<evidence type="ECO:0000259" key="6">
    <source>
        <dbReference type="PROSITE" id="PS50011"/>
    </source>
</evidence>
<reference evidence="7" key="1">
    <citation type="submission" date="2020-04" db="EMBL/GenBank/DDBJ databases">
        <title>Analysis of mating type loci in Filobasidium floriforme.</title>
        <authorList>
            <person name="Nowrousian M."/>
        </authorList>
    </citation>
    <scope>NUCLEOTIDE SEQUENCE</scope>
    <source>
        <strain evidence="7">CBS 6242</strain>
    </source>
</reference>
<feature type="region of interest" description="Disordered" evidence="5">
    <location>
        <begin position="219"/>
        <end position="243"/>
    </location>
</feature>
<dbReference type="InterPro" id="IPR000719">
    <property type="entry name" value="Prot_kinase_dom"/>
</dbReference>
<feature type="region of interest" description="Disordered" evidence="5">
    <location>
        <begin position="1"/>
        <end position="206"/>
    </location>
</feature>
<dbReference type="EMBL" id="JABELV010000066">
    <property type="protein sequence ID" value="KAG7535948.1"/>
    <property type="molecule type" value="Genomic_DNA"/>
</dbReference>
<proteinExistence type="predicted"/>
<dbReference type="Gene3D" id="1.10.510.10">
    <property type="entry name" value="Transferase(Phosphotransferase) domain 1"/>
    <property type="match status" value="1"/>
</dbReference>
<feature type="compositionally biased region" description="Basic and acidic residues" evidence="5">
    <location>
        <begin position="186"/>
        <end position="196"/>
    </location>
</feature>
<keyword evidence="2 4" id="KW-0547">Nucleotide-binding</keyword>
<dbReference type="GO" id="GO:0004674">
    <property type="term" value="F:protein serine/threonine kinase activity"/>
    <property type="evidence" value="ECO:0007669"/>
    <property type="project" value="UniProtKB-EC"/>
</dbReference>
<feature type="compositionally biased region" description="Low complexity" evidence="5">
    <location>
        <begin position="14"/>
        <end position="24"/>
    </location>
</feature>
<feature type="compositionally biased region" description="Pro residues" evidence="5">
    <location>
        <begin position="1"/>
        <end position="13"/>
    </location>
</feature>
<evidence type="ECO:0000313" key="8">
    <source>
        <dbReference type="Proteomes" id="UP000812966"/>
    </source>
</evidence>
<dbReference type="FunFam" id="1.10.510.10:FF:000421">
    <property type="entry name" value="Serine/threonine-protein kinase PAK 6"/>
    <property type="match status" value="1"/>
</dbReference>
<name>A0A8K0JL36_9TREE</name>
<dbReference type="SUPFAM" id="SSF56112">
    <property type="entry name" value="Protein kinase-like (PK-like)"/>
    <property type="match status" value="1"/>
</dbReference>
<dbReference type="InterPro" id="IPR017441">
    <property type="entry name" value="Protein_kinase_ATP_BS"/>
</dbReference>
<evidence type="ECO:0000256" key="3">
    <source>
        <dbReference type="ARBA" id="ARBA00022840"/>
    </source>
</evidence>
<feature type="compositionally biased region" description="Low complexity" evidence="5">
    <location>
        <begin position="150"/>
        <end position="160"/>
    </location>
</feature>
<feature type="region of interest" description="Disordered" evidence="5">
    <location>
        <begin position="828"/>
        <end position="857"/>
    </location>
</feature>
<feature type="domain" description="Protein kinase" evidence="6">
    <location>
        <begin position="297"/>
        <end position="548"/>
    </location>
</feature>
<protein>
    <recommendedName>
        <fullName evidence="1">non-specific serine/threonine protein kinase</fullName>
        <ecNumber evidence="1">2.7.11.1</ecNumber>
    </recommendedName>
</protein>
<dbReference type="InterPro" id="IPR011009">
    <property type="entry name" value="Kinase-like_dom_sf"/>
</dbReference>
<dbReference type="PROSITE" id="PS00108">
    <property type="entry name" value="PROTEIN_KINASE_ST"/>
    <property type="match status" value="1"/>
</dbReference>
<evidence type="ECO:0000256" key="2">
    <source>
        <dbReference type="ARBA" id="ARBA00022741"/>
    </source>
</evidence>
<dbReference type="Pfam" id="PF00069">
    <property type="entry name" value="Pkinase"/>
    <property type="match status" value="1"/>
</dbReference>